<evidence type="ECO:0000313" key="3">
    <source>
        <dbReference type="Proteomes" id="UP000194236"/>
    </source>
</evidence>
<dbReference type="InterPro" id="IPR001763">
    <property type="entry name" value="Rhodanese-like_dom"/>
</dbReference>
<proteinExistence type="predicted"/>
<gene>
    <name evidence="2" type="ORF">BLA29_010167</name>
</gene>
<comment type="caution">
    <text evidence="2">The sequence shown here is derived from an EMBL/GenBank/DDBJ whole genome shotgun (WGS) entry which is preliminary data.</text>
</comment>
<organism evidence="2 3">
    <name type="scientific">Euroglyphus maynei</name>
    <name type="common">Mayne's house dust mite</name>
    <dbReference type="NCBI Taxonomy" id="6958"/>
    <lineage>
        <taxon>Eukaryota</taxon>
        <taxon>Metazoa</taxon>
        <taxon>Ecdysozoa</taxon>
        <taxon>Arthropoda</taxon>
        <taxon>Chelicerata</taxon>
        <taxon>Arachnida</taxon>
        <taxon>Acari</taxon>
        <taxon>Acariformes</taxon>
        <taxon>Sarcoptiformes</taxon>
        <taxon>Astigmata</taxon>
        <taxon>Psoroptidia</taxon>
        <taxon>Analgoidea</taxon>
        <taxon>Pyroglyphidae</taxon>
        <taxon>Pyroglyphinae</taxon>
        <taxon>Euroglyphus</taxon>
    </lineage>
</organism>
<evidence type="ECO:0000313" key="2">
    <source>
        <dbReference type="EMBL" id="OTF80237.1"/>
    </source>
</evidence>
<dbReference type="SUPFAM" id="SSF52821">
    <property type="entry name" value="Rhodanese/Cell cycle control phosphatase"/>
    <property type="match status" value="1"/>
</dbReference>
<dbReference type="Gene3D" id="3.40.250.10">
    <property type="entry name" value="Rhodanese-like domain"/>
    <property type="match status" value="1"/>
</dbReference>
<dbReference type="PROSITE" id="PS50206">
    <property type="entry name" value="RHODANESE_3"/>
    <property type="match status" value="1"/>
</dbReference>
<dbReference type="Proteomes" id="UP000194236">
    <property type="component" value="Unassembled WGS sequence"/>
</dbReference>
<dbReference type="Pfam" id="PF00581">
    <property type="entry name" value="Rhodanese"/>
    <property type="match status" value="1"/>
</dbReference>
<sequence length="93" mass="11089">MTDSHHNHHHHPDKLQYSRILLIDCRSFLAHNESHIIHSVNVFCPPFLRRRNGTKPLLKTLFPDNLVQDRLITDFYFHEEAGIKYINYLEALK</sequence>
<dbReference type="AlphaFoldDB" id="A0A1Y3BJE3"/>
<dbReference type="InterPro" id="IPR036873">
    <property type="entry name" value="Rhodanese-like_dom_sf"/>
</dbReference>
<feature type="domain" description="Rhodanese" evidence="1">
    <location>
        <begin position="16"/>
        <end position="51"/>
    </location>
</feature>
<name>A0A1Y3BJE3_EURMA</name>
<keyword evidence="3" id="KW-1185">Reference proteome</keyword>
<dbReference type="EMBL" id="MUJZ01019298">
    <property type="protein sequence ID" value="OTF80237.1"/>
    <property type="molecule type" value="Genomic_DNA"/>
</dbReference>
<accession>A0A1Y3BJE3</accession>
<dbReference type="OrthoDB" id="165342at2759"/>
<evidence type="ECO:0000259" key="1">
    <source>
        <dbReference type="PROSITE" id="PS50206"/>
    </source>
</evidence>
<reference evidence="2 3" key="1">
    <citation type="submission" date="2017-03" db="EMBL/GenBank/DDBJ databases">
        <title>Genome Survey of Euroglyphus maynei.</title>
        <authorList>
            <person name="Arlian L.G."/>
            <person name="Morgan M.S."/>
            <person name="Rider S.D."/>
        </authorList>
    </citation>
    <scope>NUCLEOTIDE SEQUENCE [LARGE SCALE GENOMIC DNA]</scope>
    <source>
        <strain evidence="2">Arlian Lab</strain>
        <tissue evidence="2">Whole body</tissue>
    </source>
</reference>
<protein>
    <recommendedName>
        <fullName evidence="1">Rhodanese domain-containing protein</fullName>
    </recommendedName>
</protein>